<dbReference type="InterPro" id="IPR023213">
    <property type="entry name" value="CAT-like_dom_sf"/>
</dbReference>
<dbReference type="InterPro" id="IPR001242">
    <property type="entry name" value="Condensation_dom"/>
</dbReference>
<dbReference type="PANTHER" id="PTHR45527">
    <property type="entry name" value="NONRIBOSOMAL PEPTIDE SYNTHETASE"/>
    <property type="match status" value="1"/>
</dbReference>
<gene>
    <name evidence="11" type="ORF">ACH4WX_07525</name>
</gene>
<comment type="cofactor">
    <cofactor evidence="1">
        <name>pantetheine 4'-phosphate</name>
        <dbReference type="ChEBI" id="CHEBI:47942"/>
    </cofactor>
</comment>
<organism evidence="11 12">
    <name type="scientific">Nocardia carnea</name>
    <dbReference type="NCBI Taxonomy" id="37328"/>
    <lineage>
        <taxon>Bacteria</taxon>
        <taxon>Bacillati</taxon>
        <taxon>Actinomycetota</taxon>
        <taxon>Actinomycetes</taxon>
        <taxon>Mycobacteriales</taxon>
        <taxon>Nocardiaceae</taxon>
        <taxon>Nocardia</taxon>
    </lineage>
</organism>
<dbReference type="InterPro" id="IPR020806">
    <property type="entry name" value="PKS_PP-bd"/>
</dbReference>
<dbReference type="InterPro" id="IPR009081">
    <property type="entry name" value="PP-bd_ACP"/>
</dbReference>
<dbReference type="NCBIfam" id="TIGR01733">
    <property type="entry name" value="AA-adenyl-dom"/>
    <property type="match status" value="3"/>
</dbReference>
<dbReference type="SMART" id="SM00823">
    <property type="entry name" value="PKS_PP"/>
    <property type="match status" value="2"/>
</dbReference>
<feature type="domain" description="Carrier" evidence="10">
    <location>
        <begin position="2239"/>
        <end position="2314"/>
    </location>
</feature>
<dbReference type="InterPro" id="IPR042099">
    <property type="entry name" value="ANL_N_sf"/>
</dbReference>
<keyword evidence="5" id="KW-0596">Phosphopantetheine</keyword>
<comment type="similarity">
    <text evidence="3">Belongs to the ATP-dependent AMP-binding enzyme family. MbtB subfamily.</text>
</comment>
<sequence length="3470" mass="375742">MPTSCTSPKCLAANVFRIAELLRSLDRTCRHAVDCSTIENGYRLLVGTVMQEELHLPLARTTKKVDWGHGGEGLRQEVGRLTGVPVDALTDDADLLGLGLDSVTIMRISGLMRRAGTRVEFRDLVQNPTLGAWRKLLDSGRSDAPAERDTADEPVAVDHSAPFPLAVMQHAFWIGRTQTQYLGDVAAHFYTEFDHEGGLDPDRLERAMRALIARHPMLRVAIDAAGMQQVTERGSWPGLVVHDLRELPEPERIRRSARIRDTLSHRSMDIAAGEVVDLQLSLLPGGRSRVHLDLDMIAGDALSLRNLLADLTALYEHGPGALRALEYSYGRYLADRGRNRATAKEQARRWWQAQLPELPAAPELPLLTTEEASGGARVDRRRHWLSPDRAAQLRERAQHAGLTTAGALATVFAETIGAWSSTDRFLLNLPAFDREPLHDDVDLLVGDFSSSVLLDVDLSAPMSLTQRGQAITARLREVLGYAAYSGVEVLRDLSRAHGGERILAPVVYTSALSLGELYAPDVRKCLGEPSWTISQGPQVRLDAQVTEFGGGILLNWDARVSLFPPGLLDIMFDAYVRLVELLLDDDGAWDRQAPWPALGRRYGEVALAPAIPLHQRFFTRAAADPERIALLAAGAPISYGELSERARRMARLLQDRGIGRGDSVAVTLPKGVDQIIAALGVLAAGATYVPSGIDLPVARRARIYRTADVRLVVTDRNTVATGSWPDDIDAVFPEQARAVAPLTQIVEVNPEDVMYVIFTSGSTGEPKGVEVPHRAVAATVDAVNGRFGIGAEDRTIALSALDFDLSAYDMFGFLAFGGSVVVVDEPQRRDAAAWAELIRRWEVTVVSAVPALLDMLLIAAAGSGLGSALRVVMLGGDRVTVDLPDRLRRLVPGCRFAGLGGMTEAAIHATVCEVGTVDPGWSSVPYGVPLPHAGCRVVDRHGRDCPDWAAGELWVTGLGLAHGYRGDPERTAEKFVEHDGVRWYRTGDLVRYRPDGVLEFLGRTDHQVKIRGHRIELGEVEAVLADHPRITAAAAVVLEHPTRSLGAVVVGATGDLDDLTDDALRAWLGERLPTYMVPRRFVRSAELPITRNGKIDRDAVHTALAAAVDSRGGTASDEPLAGMERVAADAWGAVLDIENIRRDDDFFALGGDSLLATRLIRRLAAEGVAGADLAHLFTAPTLAAFAAPLTFGTATESAEIVPDPEHRYEPFPLTDIQVAYWLGRSEDFDLGGIAAHLYIEYDWPGVDPVRLEAAWNRVIDRHPMLRAVITVDGAQQVLDEVPTYRIPVVERPVASVRDEMSESLLEAGSWPLFDIRVARDGADTRVCAAFDTLIADGLSVLVLLSEWTRLYAEPDLALPEPGLEFRDYVRSCAPSEDEVQVALSYWRSRLPELPPGPQLPLRVLPAVVARPRFVRREVRLDADVWSRIASRARGFGVTPSVVLLACYTWVLGSWSAQRDLTVTLTRFDRREVHPDIMRVVGDFSSLLLVADRPAENESWLGRARRLQEQLWSDLDHQQVSAVRVLRELARDSEVPAEPVPVVFTSMLGVDDELARSVRWPDYTRTQTPQVWLDHQVIELPDGLLLSWDSVDELFPDGMVEEMLASYHRLVSRLSETDWEQPLDSALPVLPPAQRAVRDRVNDTAWPDALDGTTAATHPGAGRSVPGRLLHTAMFEIAAADPGRTALIDGDTAVSFGELAERSRRVAALLISHGVRPGDAVAVSAVRGAAQVAALYGVLAAGAAYVPVAKDQPVQRRNAILEQAGVSAVLTDDTTQFTLAADRHAVDGPTEIAEHTSGGVAEVAGTADPGGIAGVAGTAGPGGVAQRFSSNGAGPVPGCGAAGAARDPELDVGSVPVLAIGDSRNHEPAPVYRGSLGDLAYVIFTSGSTGVPKGVEIEHGQAVNTLVDLQDRYDLGPRDRVLAVAAVDFDLSVFDLFGVLGAGGSAVIVPDEDRRDADHWLELVCEHGVTVWNTVPAMLDMLLTVAEAGPGLSSTLRLALVSGDWVGLDLPGRLAALSGSCRLVALGGATEAAIWSNYFEVDSVEPEWTSIPYGRPLRSQRFRVVDENGRDRPDWVPGELLIGGAGVARGYRGRPDLTAASFFEEGGIRWYRTGDLGRYRPDGVLEFLGRADRQVKIRGHRVELGEIEQAIAAHPEVRRAIALAVGERVQARLVAFVEPELPEDLASFLADRIPSGWAPELIALPDPPLTGNGKIDHAALVRRAEAATAADRAGAGRSEPVRPGLETRIGQIWQEVLSGGLPDRNANFFGAGGDSLSATRLVSRLSRDLGISVTLRQFFTDPTIAGLGHHRTEAETAVPGEQLRNAFAAPALTADIAHRLDPFELTDIQVAYWLGRSGDFDLGGIGAQLYFEYDWPGLDVDRLAHSWNRVIERHAMMRAVVGADGLQRVLPHHTPEYRIPIIEAGGDFDGAATALREEMACGAVDAAAWPLFDIRVVREGERSRVCVVFDSLVVDGLSALVLISEWTRWYTDPTLVMEPLAVEFRDYAMTCSPAEDEVRAALSYWRARLPELPPGPQLPLRVLPAVVARPRFVRREVRLDADVWSRIASRARGFGVTPSVVLLACYTWVLGSWSAQRDLTVTLTRFDRREVHPDIMRVVGDFSSLLLVADRPAENESWLGRARRLQEQLWSDLDHQQVSAVRVLRELARDSAVPAEPVPVVFTSMLGVDDELAGSVRWPDYTRTQTPQVWLDHQVIELPDGLLLSWDSVDELFPDGMVEEMLAAYHRLLTRLGELDWEQPLGATSPILPAQQRMMRDSVNDTARPWRLPTPSTGKNSGDGGNAAESTRLLHTAMFDTAAADPDRIAVVDGDTAVSFGELAERSRRVAALLIAHGVRPGDAVAVSAARGAAQVAALYGVLAAGAAYVPVAKDQPVQRRSAILEQAGVSAVLSDDTSRFATAVRHNDAGAAAEHTGTGRSDGPPEHDGTSATAVLAAAADAADATGAGKRVSSNDAGVVADRTAHDNVAGGGDAAEPNAGGVPVLAIADSRNHEPAPVYRGSLGDLAYVIFTSGSTGVPKGVEIEHGQAVNTLVDLQDRYDLGPRDRVLAVAAVDFDLSVFDLFGVLGAGGSMVIVPDEDRRDPNRWLELVREHGVTVWNTVPAMFDMLLTVAESDPVPSLRLVLVSGDWVGLDLPGRLAALGDDCRFVALGGATEASIWSNYFEVGTVEPEWTSIPYGRPLRNQRFRVVDENGLDRPDWVPGELLIGGAGVARGYRGRSDLTAASFFEEGGIRWYRTGDLGRYRADGVLEFLGRADRQVKIRGHRVELGEIEQAITAHPEVRRAIALAVGERAQARLVVFVEPETPADPARLPESLPRFLADRIPSAWTPELIPLLDPPLTGNGKVDHAALVRRAESAAEAASSEPSEPIRPGLETRIAQIWSETLGSAPPDRHTSFFGTGGDSLSATRLVGRLTRELGLTVTLREFFTTPTIAGLGNNQPHTDIDLEEGAL</sequence>
<evidence type="ECO:0000256" key="2">
    <source>
        <dbReference type="ARBA" id="ARBA00005102"/>
    </source>
</evidence>
<evidence type="ECO:0000256" key="6">
    <source>
        <dbReference type="ARBA" id="ARBA00022553"/>
    </source>
</evidence>
<dbReference type="InterPro" id="IPR036736">
    <property type="entry name" value="ACP-like_sf"/>
</dbReference>
<evidence type="ECO:0000256" key="7">
    <source>
        <dbReference type="ARBA" id="ARBA00022598"/>
    </source>
</evidence>
<evidence type="ECO:0000256" key="5">
    <source>
        <dbReference type="ARBA" id="ARBA00022450"/>
    </source>
</evidence>
<keyword evidence="12" id="KW-1185">Reference proteome</keyword>
<proteinExistence type="inferred from homology"/>
<dbReference type="PROSITE" id="PS00455">
    <property type="entry name" value="AMP_BINDING"/>
    <property type="match status" value="3"/>
</dbReference>
<feature type="domain" description="Carrier" evidence="10">
    <location>
        <begin position="65"/>
        <end position="141"/>
    </location>
</feature>
<comment type="pathway">
    <text evidence="2">Siderophore biosynthesis; mycobactin biosynthesis.</text>
</comment>
<evidence type="ECO:0000256" key="3">
    <source>
        <dbReference type="ARBA" id="ARBA00007380"/>
    </source>
</evidence>
<dbReference type="CDD" id="cd12114">
    <property type="entry name" value="A_NRPS_TlmIV_like"/>
    <property type="match status" value="2"/>
</dbReference>
<protein>
    <recommendedName>
        <fullName evidence="4">Phenyloxazoline synthase MbtB</fullName>
    </recommendedName>
    <alternativeName>
        <fullName evidence="8">Mycobactin synthetase protein B</fullName>
    </alternativeName>
</protein>
<dbReference type="InterPro" id="IPR025110">
    <property type="entry name" value="AMP-bd_C"/>
</dbReference>
<evidence type="ECO:0000313" key="11">
    <source>
        <dbReference type="EMBL" id="MFI1460557.1"/>
    </source>
</evidence>
<dbReference type="PANTHER" id="PTHR45527:SF10">
    <property type="entry name" value="PYOCHELIN SYNTHASE PCHF"/>
    <property type="match status" value="1"/>
</dbReference>
<dbReference type="RefSeq" id="WP_396890846.1">
    <property type="nucleotide sequence ID" value="NZ_JBIRUQ010000001.1"/>
</dbReference>
<dbReference type="Gene3D" id="1.10.1200.10">
    <property type="entry name" value="ACP-like"/>
    <property type="match status" value="4"/>
</dbReference>
<feature type="region of interest" description="Disordered" evidence="9">
    <location>
        <begin position="2781"/>
        <end position="2803"/>
    </location>
</feature>
<dbReference type="Pfam" id="PF00501">
    <property type="entry name" value="AMP-binding"/>
    <property type="match status" value="3"/>
</dbReference>
<dbReference type="EMBL" id="JBIRUQ010000001">
    <property type="protein sequence ID" value="MFI1460557.1"/>
    <property type="molecule type" value="Genomic_DNA"/>
</dbReference>
<dbReference type="InterPro" id="IPR057737">
    <property type="entry name" value="Condensation_MtbB-like"/>
</dbReference>
<dbReference type="NCBIfam" id="NF003417">
    <property type="entry name" value="PRK04813.1"/>
    <property type="match status" value="5"/>
</dbReference>
<evidence type="ECO:0000256" key="8">
    <source>
        <dbReference type="ARBA" id="ARBA00033440"/>
    </source>
</evidence>
<dbReference type="SUPFAM" id="SSF56801">
    <property type="entry name" value="Acetyl-CoA synthetase-like"/>
    <property type="match status" value="3"/>
</dbReference>
<evidence type="ECO:0000256" key="9">
    <source>
        <dbReference type="SAM" id="MobiDB-lite"/>
    </source>
</evidence>
<evidence type="ECO:0000256" key="1">
    <source>
        <dbReference type="ARBA" id="ARBA00001957"/>
    </source>
</evidence>
<comment type="caution">
    <text evidence="11">The sequence shown here is derived from an EMBL/GenBank/DDBJ whole genome shotgun (WGS) entry which is preliminary data.</text>
</comment>
<feature type="region of interest" description="Disordered" evidence="9">
    <location>
        <begin position="2925"/>
        <end position="2946"/>
    </location>
</feature>
<dbReference type="Pfam" id="PF00668">
    <property type="entry name" value="Condensation"/>
    <property type="match status" value="3"/>
</dbReference>
<name>A0ABW7THP7_9NOCA</name>
<keyword evidence="7" id="KW-0436">Ligase</keyword>
<dbReference type="Gene3D" id="3.30.559.10">
    <property type="entry name" value="Chloramphenicol acetyltransferase-like domain"/>
    <property type="match status" value="3"/>
</dbReference>
<evidence type="ECO:0000259" key="10">
    <source>
        <dbReference type="PROSITE" id="PS50075"/>
    </source>
</evidence>
<reference evidence="11 12" key="1">
    <citation type="submission" date="2024-10" db="EMBL/GenBank/DDBJ databases">
        <title>The Natural Products Discovery Center: Release of the First 8490 Sequenced Strains for Exploring Actinobacteria Biosynthetic Diversity.</title>
        <authorList>
            <person name="Kalkreuter E."/>
            <person name="Kautsar S.A."/>
            <person name="Yang D."/>
            <person name="Bader C.D."/>
            <person name="Teijaro C.N."/>
            <person name="Fluegel L."/>
            <person name="Davis C.M."/>
            <person name="Simpson J.R."/>
            <person name="Lauterbach L."/>
            <person name="Steele A.D."/>
            <person name="Gui C."/>
            <person name="Meng S."/>
            <person name="Li G."/>
            <person name="Viehrig K."/>
            <person name="Ye F."/>
            <person name="Su P."/>
            <person name="Kiefer A.F."/>
            <person name="Nichols A."/>
            <person name="Cepeda A.J."/>
            <person name="Yan W."/>
            <person name="Fan B."/>
            <person name="Jiang Y."/>
            <person name="Adhikari A."/>
            <person name="Zheng C.-J."/>
            <person name="Schuster L."/>
            <person name="Cowan T.M."/>
            <person name="Smanski M.J."/>
            <person name="Chevrette M.G."/>
            <person name="De Carvalho L.P.S."/>
            <person name="Shen B."/>
        </authorList>
    </citation>
    <scope>NUCLEOTIDE SEQUENCE [LARGE SCALE GENOMIC DNA]</scope>
    <source>
        <strain evidence="11 12">NPDC020568</strain>
    </source>
</reference>
<dbReference type="PROSITE" id="PS50075">
    <property type="entry name" value="CARRIER"/>
    <property type="match status" value="4"/>
</dbReference>
<dbReference type="SUPFAM" id="SSF52777">
    <property type="entry name" value="CoA-dependent acyltransferases"/>
    <property type="match status" value="6"/>
</dbReference>
<dbReference type="InterPro" id="IPR010071">
    <property type="entry name" value="AA_adenyl_dom"/>
</dbReference>
<dbReference type="InterPro" id="IPR006162">
    <property type="entry name" value="Ppantetheine_attach_site"/>
</dbReference>
<feature type="domain" description="Carrier" evidence="10">
    <location>
        <begin position="1118"/>
        <end position="1193"/>
    </location>
</feature>
<dbReference type="InterPro" id="IPR045851">
    <property type="entry name" value="AMP-bd_C_sf"/>
</dbReference>
<dbReference type="PROSITE" id="PS00012">
    <property type="entry name" value="PHOSPHOPANTETHEINE"/>
    <property type="match status" value="4"/>
</dbReference>
<dbReference type="SUPFAM" id="SSF47336">
    <property type="entry name" value="ACP-like"/>
    <property type="match status" value="4"/>
</dbReference>
<dbReference type="Gene3D" id="3.40.50.980">
    <property type="match status" value="4"/>
</dbReference>
<keyword evidence="6" id="KW-0597">Phosphoprotein</keyword>
<dbReference type="Pfam" id="PF13193">
    <property type="entry name" value="AMP-binding_C"/>
    <property type="match status" value="2"/>
</dbReference>
<dbReference type="InterPro" id="IPR020845">
    <property type="entry name" value="AMP-binding_CS"/>
</dbReference>
<dbReference type="Gene3D" id="3.40.50.12780">
    <property type="entry name" value="N-terminal domain of ligase-like"/>
    <property type="match status" value="3"/>
</dbReference>
<accession>A0ABW7THP7</accession>
<evidence type="ECO:0000313" key="12">
    <source>
        <dbReference type="Proteomes" id="UP001611263"/>
    </source>
</evidence>
<dbReference type="Proteomes" id="UP001611263">
    <property type="component" value="Unassembled WGS sequence"/>
</dbReference>
<dbReference type="Gene3D" id="3.30.559.30">
    <property type="entry name" value="Nonribosomal peptide synthetase, condensation domain"/>
    <property type="match status" value="3"/>
</dbReference>
<feature type="domain" description="Carrier" evidence="10">
    <location>
        <begin position="3387"/>
        <end position="3462"/>
    </location>
</feature>
<dbReference type="CDD" id="cd19535">
    <property type="entry name" value="Cyc_NRPS"/>
    <property type="match status" value="3"/>
</dbReference>
<dbReference type="InterPro" id="IPR000873">
    <property type="entry name" value="AMP-dep_synth/lig_dom"/>
</dbReference>
<dbReference type="Pfam" id="PF00550">
    <property type="entry name" value="PP-binding"/>
    <property type="match status" value="4"/>
</dbReference>
<dbReference type="Gene3D" id="3.30.300.30">
    <property type="match status" value="3"/>
</dbReference>
<evidence type="ECO:0000256" key="4">
    <source>
        <dbReference type="ARBA" id="ARBA00016743"/>
    </source>
</evidence>